<dbReference type="PANTHER" id="PTHR31871">
    <property type="entry name" value="OS02G0137100 PROTEIN"/>
    <property type="match status" value="1"/>
</dbReference>
<evidence type="ECO:0000313" key="1">
    <source>
        <dbReference type="EMBL" id="RZB71432.1"/>
    </source>
</evidence>
<dbReference type="AlphaFoldDB" id="A0A445HD23"/>
<dbReference type="Proteomes" id="UP000289340">
    <property type="component" value="Chromosome 13"/>
</dbReference>
<dbReference type="InterPro" id="IPR006476">
    <property type="entry name" value="CHP01589_pln"/>
</dbReference>
<dbReference type="EMBL" id="QZWG01000013">
    <property type="protein sequence ID" value="RZB71432.1"/>
    <property type="molecule type" value="Genomic_DNA"/>
</dbReference>
<reference evidence="1 2" key="1">
    <citation type="submission" date="2018-09" db="EMBL/GenBank/DDBJ databases">
        <title>A high-quality reference genome of wild soybean provides a powerful tool to mine soybean genomes.</title>
        <authorList>
            <person name="Xie M."/>
            <person name="Chung C.Y.L."/>
            <person name="Li M.-W."/>
            <person name="Wong F.-L."/>
            <person name="Chan T.-F."/>
            <person name="Lam H.-M."/>
        </authorList>
    </citation>
    <scope>NUCLEOTIDE SEQUENCE [LARGE SCALE GENOMIC DNA]</scope>
    <source>
        <strain evidence="2">cv. W05</strain>
        <tissue evidence="1">Hypocotyl of etiolated seedlings</tissue>
    </source>
</reference>
<keyword evidence="2" id="KW-1185">Reference proteome</keyword>
<dbReference type="Pfam" id="PF09713">
    <property type="entry name" value="A_thal_3526"/>
    <property type="match status" value="1"/>
</dbReference>
<sequence>MSRGSVNRKHVTRKDVKRVQALIEHCLTQNMNKEEAVELISQVEIEPNFIKLVWQKLEEENQEFFKCYYAKMAWKQKMMLLSIFSEEQGEITGLTSSAPLPTFDGSHNPAVSSQANCNVGLTTIPSSFPTFDGLHSPEVLSQPNSIFDGSHNPSFLSQPNSIAGLTPFASLPTFDELHNPVDLSQPNFSFDGSDNLAVLSQPNSNVDLTEIASLPNFDGSHNLAVLPQPNSNVDLTEIAPFPTFDGSHNSVVLSQPNSNMAHLPPLPYYTEEQIQASLMPTNMEQPIYSSSYDVFNNCGSSLQTSMQGGAVDVSAYDKDNWISGPSSMLSDQSEDMGMIQRINREMIESWPEYSGFHPLN</sequence>
<comment type="caution">
    <text evidence="1">The sequence shown here is derived from an EMBL/GenBank/DDBJ whole genome shotgun (WGS) entry which is preliminary data.</text>
</comment>
<name>A0A445HD23_GLYSO</name>
<dbReference type="Gramene" id="XM_028339897.1">
    <property type="protein sequence ID" value="XP_028195698.1"/>
    <property type="gene ID" value="LOC114380830"/>
</dbReference>
<dbReference type="PANTHER" id="PTHR31871:SF1">
    <property type="entry name" value="HISTIDINE-TRNA LIGASE"/>
    <property type="match status" value="1"/>
</dbReference>
<protein>
    <submittedName>
        <fullName evidence="1">Uncharacterized protein</fullName>
    </submittedName>
</protein>
<organism evidence="1 2">
    <name type="scientific">Glycine soja</name>
    <name type="common">Wild soybean</name>
    <dbReference type="NCBI Taxonomy" id="3848"/>
    <lineage>
        <taxon>Eukaryota</taxon>
        <taxon>Viridiplantae</taxon>
        <taxon>Streptophyta</taxon>
        <taxon>Embryophyta</taxon>
        <taxon>Tracheophyta</taxon>
        <taxon>Spermatophyta</taxon>
        <taxon>Magnoliopsida</taxon>
        <taxon>eudicotyledons</taxon>
        <taxon>Gunneridae</taxon>
        <taxon>Pentapetalae</taxon>
        <taxon>rosids</taxon>
        <taxon>fabids</taxon>
        <taxon>Fabales</taxon>
        <taxon>Fabaceae</taxon>
        <taxon>Papilionoideae</taxon>
        <taxon>50 kb inversion clade</taxon>
        <taxon>NPAAA clade</taxon>
        <taxon>indigoferoid/millettioid clade</taxon>
        <taxon>Phaseoleae</taxon>
        <taxon>Glycine</taxon>
        <taxon>Glycine subgen. Soja</taxon>
    </lineage>
</organism>
<dbReference type="Gramene" id="XM_028339899.1">
    <property type="protein sequence ID" value="XP_028195700.1"/>
    <property type="gene ID" value="LOC114380830"/>
</dbReference>
<evidence type="ECO:0000313" key="2">
    <source>
        <dbReference type="Proteomes" id="UP000289340"/>
    </source>
</evidence>
<dbReference type="NCBIfam" id="TIGR01589">
    <property type="entry name" value="A_thal_3526"/>
    <property type="match status" value="1"/>
</dbReference>
<proteinExistence type="predicted"/>
<accession>A0A445HD23</accession>
<gene>
    <name evidence="1" type="ORF">D0Y65_036079</name>
</gene>